<evidence type="ECO:0000256" key="1">
    <source>
        <dbReference type="ARBA" id="ARBA00022729"/>
    </source>
</evidence>
<dbReference type="PANTHER" id="PTHR47976">
    <property type="entry name" value="G-TYPE LECTIN S-RECEPTOR-LIKE SERINE/THREONINE-PROTEIN KINASE SD2-5"/>
    <property type="match status" value="1"/>
</dbReference>
<sequence length="245" mass="27108">MKKLPICTYLLLFFLFTVSFYFTGLCPFKITVDSSPPSAPSFNITRGSSSIPASPNKTSYWLSPSGIFAFGFYPLCPDCGRYKSFDYPTDTILSGQTLKTGQKLVSSCTLVMQEDGDLVLYDESNNYQWKSQTRKIGSSPIVLNLDSTGYLYLADWDGVVIKNLTKGVEDSCRSSAGHIIYRATLDPDNTFRLYEEKIGCEGGKSVVLWHSDCTGCKEDTADLLLIIGIVVSVIAFFGILCFFAH</sequence>
<dbReference type="Proteomes" id="UP000631114">
    <property type="component" value="Unassembled WGS sequence"/>
</dbReference>
<keyword evidence="1" id="KW-0732">Signal</keyword>
<gene>
    <name evidence="3" type="ORF">IFM89_001306</name>
</gene>
<dbReference type="EMBL" id="JADFTS010000001">
    <property type="protein sequence ID" value="KAF9623386.1"/>
    <property type="molecule type" value="Genomic_DNA"/>
</dbReference>
<keyword evidence="2" id="KW-1133">Transmembrane helix</keyword>
<keyword evidence="4" id="KW-1185">Reference proteome</keyword>
<dbReference type="AlphaFoldDB" id="A0A835ISM3"/>
<evidence type="ECO:0008006" key="5">
    <source>
        <dbReference type="Google" id="ProtNLM"/>
    </source>
</evidence>
<comment type="caution">
    <text evidence="3">The sequence shown here is derived from an EMBL/GenBank/DDBJ whole genome shotgun (WGS) entry which is preliminary data.</text>
</comment>
<evidence type="ECO:0000313" key="3">
    <source>
        <dbReference type="EMBL" id="KAF9623386.1"/>
    </source>
</evidence>
<reference evidence="3 4" key="1">
    <citation type="submission" date="2020-10" db="EMBL/GenBank/DDBJ databases">
        <title>The Coptis chinensis genome and diversification of protoberbering-type alkaloids.</title>
        <authorList>
            <person name="Wang B."/>
            <person name="Shu S."/>
            <person name="Song C."/>
            <person name="Liu Y."/>
        </authorList>
    </citation>
    <scope>NUCLEOTIDE SEQUENCE [LARGE SCALE GENOMIC DNA]</scope>
    <source>
        <strain evidence="3">HL-2020</strain>
        <tissue evidence="3">Leaf</tissue>
    </source>
</reference>
<dbReference type="InterPro" id="IPR051343">
    <property type="entry name" value="G-type_lectin_kinases/EP1-like"/>
</dbReference>
<keyword evidence="2" id="KW-0812">Transmembrane</keyword>
<accession>A0A835ISM3</accession>
<dbReference type="OrthoDB" id="418274at2759"/>
<keyword evidence="2" id="KW-0472">Membrane</keyword>
<dbReference type="PANTHER" id="PTHR47976:SF27">
    <property type="entry name" value="RECEPTOR-LIKE SERINE_THREONINE-PROTEIN KINASE"/>
    <property type="match status" value="1"/>
</dbReference>
<dbReference type="InterPro" id="IPR036426">
    <property type="entry name" value="Bulb-type_lectin_dom_sf"/>
</dbReference>
<evidence type="ECO:0000256" key="2">
    <source>
        <dbReference type="SAM" id="Phobius"/>
    </source>
</evidence>
<dbReference type="Gene3D" id="2.90.10.10">
    <property type="entry name" value="Bulb-type lectin domain"/>
    <property type="match status" value="1"/>
</dbReference>
<organism evidence="3 4">
    <name type="scientific">Coptis chinensis</name>
    <dbReference type="NCBI Taxonomy" id="261450"/>
    <lineage>
        <taxon>Eukaryota</taxon>
        <taxon>Viridiplantae</taxon>
        <taxon>Streptophyta</taxon>
        <taxon>Embryophyta</taxon>
        <taxon>Tracheophyta</taxon>
        <taxon>Spermatophyta</taxon>
        <taxon>Magnoliopsida</taxon>
        <taxon>Ranunculales</taxon>
        <taxon>Ranunculaceae</taxon>
        <taxon>Coptidoideae</taxon>
        <taxon>Coptis</taxon>
    </lineage>
</organism>
<protein>
    <recommendedName>
        <fullName evidence="5">Bulb-type lectin domain-containing protein</fullName>
    </recommendedName>
</protein>
<proteinExistence type="predicted"/>
<feature type="transmembrane region" description="Helical" evidence="2">
    <location>
        <begin position="223"/>
        <end position="244"/>
    </location>
</feature>
<name>A0A835ISM3_9MAGN</name>
<dbReference type="SUPFAM" id="SSF51110">
    <property type="entry name" value="alpha-D-mannose-specific plant lectins"/>
    <property type="match status" value="1"/>
</dbReference>
<evidence type="ECO:0000313" key="4">
    <source>
        <dbReference type="Proteomes" id="UP000631114"/>
    </source>
</evidence>